<evidence type="ECO:0000259" key="1">
    <source>
        <dbReference type="Pfam" id="PF01370"/>
    </source>
</evidence>
<keyword evidence="3" id="KW-1185">Reference proteome</keyword>
<dbReference type="RefSeq" id="WP_153790493.1">
    <property type="nucleotide sequence ID" value="NZ_CP045915.1"/>
</dbReference>
<proteinExistence type="predicted"/>
<dbReference type="KEGG" id="grc:GI584_05280"/>
<dbReference type="InterPro" id="IPR001509">
    <property type="entry name" value="Epimerase_deHydtase"/>
</dbReference>
<sequence>MKTISELEKLMTEPSEELIKDLSKLEGDIMILGVGGKMGPTMAKLTKRAIDEGGLNKKVIGVSRFSSGSLKKELEEFGIETIAADLLDESDLQSLPTVKNVIYMVGNKFGTVGNEYFTWAMNAYLPGTLAEKFAASSMVVFSTGNVYPFVNVLSSSCSEETPVNPVGEYAQSCLGRERVLTYFSHKNKTPMLLFRLNYAIDLRYGVLLEIAKQVYHGQSIDLEMGNVNVIWQGDANEYAIRALLHTETPPKILNVTGPETVSVRWLAEEFAKRFNKVANFYNEENPTALLNNASQAHKLFGYPTVTIQQMIDMTADWLMNDGFTYDKPTHFQERQGAF</sequence>
<protein>
    <submittedName>
        <fullName evidence="2">NAD-dependent epimerase/dehydratase family protein</fullName>
    </submittedName>
</protein>
<gene>
    <name evidence="2" type="ORF">GI584_05280</name>
</gene>
<feature type="domain" description="NAD-dependent epimerase/dehydratase" evidence="1">
    <location>
        <begin position="29"/>
        <end position="196"/>
    </location>
</feature>
<name>A0A5Q2TFA1_9BACI</name>
<dbReference type="EMBL" id="CP045915">
    <property type="protein sequence ID" value="QGH33469.1"/>
    <property type="molecule type" value="Genomic_DNA"/>
</dbReference>
<evidence type="ECO:0000313" key="2">
    <source>
        <dbReference type="EMBL" id="QGH33469.1"/>
    </source>
</evidence>
<dbReference type="AlphaFoldDB" id="A0A5Q2TFA1"/>
<dbReference type="Gene3D" id="3.40.50.720">
    <property type="entry name" value="NAD(P)-binding Rossmann-like Domain"/>
    <property type="match status" value="1"/>
</dbReference>
<organism evidence="2 3">
    <name type="scientific">Gracilibacillus salitolerans</name>
    <dbReference type="NCBI Taxonomy" id="2663022"/>
    <lineage>
        <taxon>Bacteria</taxon>
        <taxon>Bacillati</taxon>
        <taxon>Bacillota</taxon>
        <taxon>Bacilli</taxon>
        <taxon>Bacillales</taxon>
        <taxon>Bacillaceae</taxon>
        <taxon>Gracilibacillus</taxon>
    </lineage>
</organism>
<dbReference type="Pfam" id="PF01370">
    <property type="entry name" value="Epimerase"/>
    <property type="match status" value="1"/>
</dbReference>
<accession>A0A5Q2TFA1</accession>
<dbReference type="InterPro" id="IPR036291">
    <property type="entry name" value="NAD(P)-bd_dom_sf"/>
</dbReference>
<dbReference type="SUPFAM" id="SSF51735">
    <property type="entry name" value="NAD(P)-binding Rossmann-fold domains"/>
    <property type="match status" value="1"/>
</dbReference>
<evidence type="ECO:0000313" key="3">
    <source>
        <dbReference type="Proteomes" id="UP000339690"/>
    </source>
</evidence>
<dbReference type="Proteomes" id="UP000339690">
    <property type="component" value="Chromosome"/>
</dbReference>
<reference evidence="2 3" key="1">
    <citation type="submission" date="2019-11" db="EMBL/GenBank/DDBJ databases">
        <title>Gracilibacillus salitolerans sp. nov., a moderate halophile isolated from a saline soil in northwest China.</title>
        <authorList>
            <person name="Gan L."/>
        </authorList>
    </citation>
    <scope>NUCLEOTIDE SEQUENCE [LARGE SCALE GENOMIC DNA]</scope>
    <source>
        <strain evidence="2 3">SCU50</strain>
    </source>
</reference>